<dbReference type="RefSeq" id="WP_219669953.1">
    <property type="nucleotide sequence ID" value="NZ_WTFF01000213.1"/>
</dbReference>
<dbReference type="InterPro" id="IPR039561">
    <property type="entry name" value="Peptidase_M15C"/>
</dbReference>
<proteinExistence type="predicted"/>
<gene>
    <name evidence="4" type="ORF">GPJ59_24975</name>
</gene>
<sequence>MRHTPAAVAVAATLCAAALSCAAQSDKPRLQAPPQAPPAFAAQVTAVPAGKLGTTHRPGCPVAPERLRLIRMSHWGFDGRVHQGELVVHEDAVEPLLHVFERTFEARFPIRRMRVMAEYGGSDTRAMADDNTSAFNCRRVTGDPRRLSRHAWGDAVDINPVENPYVDVRGTVHPPNGRTHLSRDDGPRPGLIHPGDRVTRAFREVGWYWGGRWANRDYQHFSATGG</sequence>
<feature type="domain" description="Peptidase M15C" evidence="3">
    <location>
        <begin position="142"/>
        <end position="222"/>
    </location>
</feature>
<evidence type="ECO:0000313" key="4">
    <source>
        <dbReference type="EMBL" id="MBW5485044.1"/>
    </source>
</evidence>
<protein>
    <submittedName>
        <fullName evidence="4">M15 family peptidase</fullName>
    </submittedName>
</protein>
<evidence type="ECO:0000256" key="2">
    <source>
        <dbReference type="SAM" id="SignalP"/>
    </source>
</evidence>
<name>A0ABS6ZBA6_9ACTN</name>
<dbReference type="SUPFAM" id="SSF55166">
    <property type="entry name" value="Hedgehog/DD-peptidase"/>
    <property type="match status" value="1"/>
</dbReference>
<comment type="caution">
    <text evidence="4">The sequence shown here is derived from an EMBL/GenBank/DDBJ whole genome shotgun (WGS) entry which is preliminary data.</text>
</comment>
<dbReference type="Proteomes" id="UP000812013">
    <property type="component" value="Unassembled WGS sequence"/>
</dbReference>
<feature type="chain" id="PRO_5045129322" evidence="2">
    <location>
        <begin position="23"/>
        <end position="226"/>
    </location>
</feature>
<dbReference type="InterPro" id="IPR009045">
    <property type="entry name" value="Zn_M74/Hedgehog-like"/>
</dbReference>
<dbReference type="EMBL" id="WTFF01000213">
    <property type="protein sequence ID" value="MBW5485044.1"/>
    <property type="molecule type" value="Genomic_DNA"/>
</dbReference>
<feature type="region of interest" description="Disordered" evidence="1">
    <location>
        <begin position="173"/>
        <end position="193"/>
    </location>
</feature>
<accession>A0ABS6ZBA6</accession>
<dbReference type="Pfam" id="PF13539">
    <property type="entry name" value="Peptidase_M15_4"/>
    <property type="match status" value="1"/>
</dbReference>
<reference evidence="4 5" key="1">
    <citation type="submission" date="2019-12" db="EMBL/GenBank/DDBJ databases">
        <title>Genome sequence of Streptomyces bambusae.</title>
        <authorList>
            <person name="Bansal K."/>
            <person name="Choksket S."/>
            <person name="Korpole S."/>
            <person name="Patil P.B."/>
        </authorList>
    </citation>
    <scope>NUCLEOTIDE SEQUENCE [LARGE SCALE GENOMIC DNA]</scope>
    <source>
        <strain evidence="4 5">SK60</strain>
    </source>
</reference>
<evidence type="ECO:0000313" key="5">
    <source>
        <dbReference type="Proteomes" id="UP000812013"/>
    </source>
</evidence>
<feature type="signal peptide" evidence="2">
    <location>
        <begin position="1"/>
        <end position="22"/>
    </location>
</feature>
<evidence type="ECO:0000259" key="3">
    <source>
        <dbReference type="Pfam" id="PF13539"/>
    </source>
</evidence>
<dbReference type="PROSITE" id="PS51257">
    <property type="entry name" value="PROKAR_LIPOPROTEIN"/>
    <property type="match status" value="1"/>
</dbReference>
<dbReference type="Gene3D" id="3.30.1380.10">
    <property type="match status" value="1"/>
</dbReference>
<keyword evidence="2" id="KW-0732">Signal</keyword>
<organism evidence="4 5">
    <name type="scientific">Streptomyces bambusae</name>
    <dbReference type="NCBI Taxonomy" id="1550616"/>
    <lineage>
        <taxon>Bacteria</taxon>
        <taxon>Bacillati</taxon>
        <taxon>Actinomycetota</taxon>
        <taxon>Actinomycetes</taxon>
        <taxon>Kitasatosporales</taxon>
        <taxon>Streptomycetaceae</taxon>
        <taxon>Streptomyces</taxon>
    </lineage>
</organism>
<evidence type="ECO:0000256" key="1">
    <source>
        <dbReference type="SAM" id="MobiDB-lite"/>
    </source>
</evidence>
<keyword evidence="5" id="KW-1185">Reference proteome</keyword>